<dbReference type="GO" id="GO:0009055">
    <property type="term" value="F:electron transfer activity"/>
    <property type="evidence" value="ECO:0007669"/>
    <property type="project" value="InterPro"/>
</dbReference>
<name>K9HNN5_9PROT</name>
<dbReference type="Pfam" id="PF01127">
    <property type="entry name" value="Sdh_cyt"/>
    <property type="match status" value="1"/>
</dbReference>
<dbReference type="PROSITE" id="PS01000">
    <property type="entry name" value="SDH_CYT_1"/>
    <property type="match status" value="1"/>
</dbReference>
<feature type="transmembrane region" description="Helical" evidence="13">
    <location>
        <begin position="122"/>
        <end position="139"/>
    </location>
</feature>
<dbReference type="CDD" id="cd03499">
    <property type="entry name" value="SQR_TypeC_SdhC"/>
    <property type="match status" value="1"/>
</dbReference>
<keyword evidence="9 12" id="KW-0408">Iron</keyword>
<dbReference type="InterPro" id="IPR034804">
    <property type="entry name" value="SQR/QFR_C/D"/>
</dbReference>
<dbReference type="AlphaFoldDB" id="K9HNN5"/>
<comment type="subunit">
    <text evidence="11">Part of an enzyme complex containing four subunits: a flavoprotein, an iron-sulfur protein, plus two membrane-anchoring proteins, SdhC and SdhD. The complex can form homotrimers.</text>
</comment>
<evidence type="ECO:0000256" key="10">
    <source>
        <dbReference type="ARBA" id="ARBA00023136"/>
    </source>
</evidence>
<accession>K9HNN5</accession>
<dbReference type="PROSITE" id="PS01001">
    <property type="entry name" value="SDH_CYT_2"/>
    <property type="match status" value="1"/>
</dbReference>
<dbReference type="eggNOG" id="COG2009">
    <property type="taxonomic scope" value="Bacteria"/>
</dbReference>
<dbReference type="InterPro" id="IPR014314">
    <property type="entry name" value="Succ_DH_cytb556"/>
</dbReference>
<evidence type="ECO:0000256" key="9">
    <source>
        <dbReference type="ARBA" id="ARBA00023004"/>
    </source>
</evidence>
<evidence type="ECO:0000256" key="5">
    <source>
        <dbReference type="ARBA" id="ARBA00022617"/>
    </source>
</evidence>
<dbReference type="STRING" id="1238182.C882_3012"/>
<comment type="function">
    <text evidence="1">Membrane-anchoring subunit of succinate dehydrogenase (SDH).</text>
</comment>
<keyword evidence="15" id="KW-1185">Reference proteome</keyword>
<dbReference type="GO" id="GO:0046872">
    <property type="term" value="F:metal ion binding"/>
    <property type="evidence" value="ECO:0007669"/>
    <property type="project" value="UniProtKB-KW"/>
</dbReference>
<keyword evidence="6 13" id="KW-0812">Transmembrane</keyword>
<dbReference type="NCBIfam" id="TIGR02970">
    <property type="entry name" value="succ_dehyd_cytB"/>
    <property type="match status" value="1"/>
</dbReference>
<dbReference type="PATRIC" id="fig|1238182.3.peg.760"/>
<evidence type="ECO:0000256" key="6">
    <source>
        <dbReference type="ARBA" id="ARBA00022692"/>
    </source>
</evidence>
<keyword evidence="7 12" id="KW-0479">Metal-binding</keyword>
<dbReference type="PIRSF" id="PIRSF000178">
    <property type="entry name" value="SDH_cyt_b560"/>
    <property type="match status" value="1"/>
</dbReference>
<evidence type="ECO:0000256" key="7">
    <source>
        <dbReference type="ARBA" id="ARBA00022723"/>
    </source>
</evidence>
<dbReference type="InterPro" id="IPR000701">
    <property type="entry name" value="SuccDH_FuR_B_TM-su"/>
</dbReference>
<dbReference type="PANTHER" id="PTHR10978:SF5">
    <property type="entry name" value="SUCCINATE DEHYDROGENASE CYTOCHROME B560 SUBUNIT, MITOCHONDRIAL"/>
    <property type="match status" value="1"/>
</dbReference>
<evidence type="ECO:0000256" key="8">
    <source>
        <dbReference type="ARBA" id="ARBA00022989"/>
    </source>
</evidence>
<dbReference type="Gene3D" id="1.20.1300.10">
    <property type="entry name" value="Fumarate reductase/succinate dehydrogenase, transmembrane subunit"/>
    <property type="match status" value="1"/>
</dbReference>
<dbReference type="SUPFAM" id="SSF81343">
    <property type="entry name" value="Fumarate reductase respiratory complex transmembrane subunits"/>
    <property type="match status" value="1"/>
</dbReference>
<evidence type="ECO:0000256" key="11">
    <source>
        <dbReference type="ARBA" id="ARBA00025912"/>
    </source>
</evidence>
<dbReference type="PANTHER" id="PTHR10978">
    <property type="entry name" value="SUCCINATE DEHYDROGENASE CYTOCHROME B560 SUBUNIT"/>
    <property type="match status" value="1"/>
</dbReference>
<evidence type="ECO:0000256" key="1">
    <source>
        <dbReference type="ARBA" id="ARBA00004050"/>
    </source>
</evidence>
<dbReference type="EMBL" id="ANHY01000004">
    <property type="protein sequence ID" value="EKV31948.1"/>
    <property type="molecule type" value="Genomic_DNA"/>
</dbReference>
<evidence type="ECO:0000256" key="3">
    <source>
        <dbReference type="ARBA" id="ARBA00007244"/>
    </source>
</evidence>
<sequence>MRVRYRAPTVEEADAMKSDTRPLSPHLQVYKLPIEGKLSILHRITGVGISIGMLLLTYWVGAAAYGPETYDAAMGFITSWFGYLLLLGFSVAFFFHTVSGIRHLVWDVGVGLTKEEARRSSYAVIAATAVLTVLAWIIGLA</sequence>
<keyword evidence="10 13" id="KW-0472">Membrane</keyword>
<comment type="subcellular location">
    <subcellularLocation>
        <location evidence="2">Membrane</location>
        <topology evidence="2">Multi-pass membrane protein</topology>
    </subcellularLocation>
</comment>
<comment type="caution">
    <text evidence="14">The sequence shown here is derived from an EMBL/GenBank/DDBJ whole genome shotgun (WGS) entry which is preliminary data.</text>
</comment>
<dbReference type="InterPro" id="IPR018495">
    <property type="entry name" value="Succ_DH_cyt_bsu_CS"/>
</dbReference>
<evidence type="ECO:0000256" key="2">
    <source>
        <dbReference type="ARBA" id="ARBA00004141"/>
    </source>
</evidence>
<dbReference type="GO" id="GO:0006099">
    <property type="term" value="P:tricarboxylic acid cycle"/>
    <property type="evidence" value="ECO:0007669"/>
    <property type="project" value="InterPro"/>
</dbReference>
<gene>
    <name evidence="14" type="ORF">C882_3012</name>
</gene>
<comment type="similarity">
    <text evidence="3">Belongs to the cytochrome b560 family.</text>
</comment>
<proteinExistence type="inferred from homology"/>
<evidence type="ECO:0000313" key="14">
    <source>
        <dbReference type="EMBL" id="EKV31948.1"/>
    </source>
</evidence>
<dbReference type="GO" id="GO:0016020">
    <property type="term" value="C:membrane"/>
    <property type="evidence" value="ECO:0007669"/>
    <property type="project" value="UniProtKB-SubCell"/>
</dbReference>
<feature type="binding site" description="axial binding residue" evidence="12">
    <location>
        <position position="96"/>
    </location>
    <ligand>
        <name>heme</name>
        <dbReference type="ChEBI" id="CHEBI:30413"/>
        <note>ligand shared with second transmembrane subunit</note>
    </ligand>
    <ligandPart>
        <name>Fe</name>
        <dbReference type="ChEBI" id="CHEBI:18248"/>
    </ligandPart>
</feature>
<keyword evidence="5 12" id="KW-0349">Heme</keyword>
<protein>
    <recommendedName>
        <fullName evidence="4">Succinate dehydrogenase cytochrome b556 subunit</fullName>
    </recommendedName>
</protein>
<comment type="cofactor">
    <cofactor evidence="12">
        <name>heme</name>
        <dbReference type="ChEBI" id="CHEBI:30413"/>
    </cofactor>
    <text evidence="12">The heme is bound between the two transmembrane subunits.</text>
</comment>
<evidence type="ECO:0000313" key="15">
    <source>
        <dbReference type="Proteomes" id="UP000009881"/>
    </source>
</evidence>
<organism evidence="14 15">
    <name type="scientific">Caenispirillum salinarum AK4</name>
    <dbReference type="NCBI Taxonomy" id="1238182"/>
    <lineage>
        <taxon>Bacteria</taxon>
        <taxon>Pseudomonadati</taxon>
        <taxon>Pseudomonadota</taxon>
        <taxon>Alphaproteobacteria</taxon>
        <taxon>Rhodospirillales</taxon>
        <taxon>Novispirillaceae</taxon>
        <taxon>Caenispirillum</taxon>
    </lineage>
</organism>
<keyword evidence="8 13" id="KW-1133">Transmembrane helix</keyword>
<evidence type="ECO:0000256" key="12">
    <source>
        <dbReference type="PIRSR" id="PIRSR000178-1"/>
    </source>
</evidence>
<evidence type="ECO:0000256" key="13">
    <source>
        <dbReference type="SAM" id="Phobius"/>
    </source>
</evidence>
<evidence type="ECO:0000256" key="4">
    <source>
        <dbReference type="ARBA" id="ARBA00020076"/>
    </source>
</evidence>
<feature type="transmembrane region" description="Helical" evidence="13">
    <location>
        <begin position="80"/>
        <end position="101"/>
    </location>
</feature>
<reference evidence="14 15" key="1">
    <citation type="journal article" date="2013" name="Genome Announc.">
        <title>Draft Genome Sequence of an Alphaproteobacterium, Caenispirillum salinarum AK4(T), Isolated from a Solar Saltern.</title>
        <authorList>
            <person name="Khatri I."/>
            <person name="Singh A."/>
            <person name="Korpole S."/>
            <person name="Pinnaka A.K."/>
            <person name="Subramanian S."/>
        </authorList>
    </citation>
    <scope>NUCLEOTIDE SEQUENCE [LARGE SCALE GENOMIC DNA]</scope>
    <source>
        <strain evidence="14 15">AK4</strain>
    </source>
</reference>
<feature type="transmembrane region" description="Helical" evidence="13">
    <location>
        <begin position="40"/>
        <end position="60"/>
    </location>
</feature>
<dbReference type="Proteomes" id="UP000009881">
    <property type="component" value="Unassembled WGS sequence"/>
</dbReference>